<sequence length="33" mass="3748">MLPADAQREQNAQKRRDAPAMEGERETMGLHPI</sequence>
<name>A0A822ZQ68_NELNU</name>
<evidence type="ECO:0000256" key="1">
    <source>
        <dbReference type="SAM" id="MobiDB-lite"/>
    </source>
</evidence>
<gene>
    <name evidence="2" type="ORF">HUJ06_016567</name>
</gene>
<proteinExistence type="predicted"/>
<dbReference type="AlphaFoldDB" id="A0A822ZQ68"/>
<reference evidence="2 3" key="1">
    <citation type="journal article" date="2020" name="Mol. Biol. Evol.">
        <title>Distinct Expression and Methylation Patterns for Genes with Different Fates following a Single Whole-Genome Duplication in Flowering Plants.</title>
        <authorList>
            <person name="Shi T."/>
            <person name="Rahmani R.S."/>
            <person name="Gugger P.F."/>
            <person name="Wang M."/>
            <person name="Li H."/>
            <person name="Zhang Y."/>
            <person name="Li Z."/>
            <person name="Wang Q."/>
            <person name="Van de Peer Y."/>
            <person name="Marchal K."/>
            <person name="Chen J."/>
        </authorList>
    </citation>
    <scope>NUCLEOTIDE SEQUENCE [LARGE SCALE GENOMIC DNA]</scope>
    <source>
        <tissue evidence="2">Leaf</tissue>
    </source>
</reference>
<evidence type="ECO:0000313" key="3">
    <source>
        <dbReference type="Proteomes" id="UP000607653"/>
    </source>
</evidence>
<protein>
    <submittedName>
        <fullName evidence="2">Uncharacterized protein</fullName>
    </submittedName>
</protein>
<organism evidence="2 3">
    <name type="scientific">Nelumbo nucifera</name>
    <name type="common">Sacred lotus</name>
    <dbReference type="NCBI Taxonomy" id="4432"/>
    <lineage>
        <taxon>Eukaryota</taxon>
        <taxon>Viridiplantae</taxon>
        <taxon>Streptophyta</taxon>
        <taxon>Embryophyta</taxon>
        <taxon>Tracheophyta</taxon>
        <taxon>Spermatophyta</taxon>
        <taxon>Magnoliopsida</taxon>
        <taxon>Proteales</taxon>
        <taxon>Nelumbonaceae</taxon>
        <taxon>Nelumbo</taxon>
    </lineage>
</organism>
<accession>A0A822ZQ68</accession>
<dbReference type="Proteomes" id="UP000607653">
    <property type="component" value="Unassembled WGS sequence"/>
</dbReference>
<evidence type="ECO:0000313" key="2">
    <source>
        <dbReference type="EMBL" id="DAD46630.1"/>
    </source>
</evidence>
<feature type="region of interest" description="Disordered" evidence="1">
    <location>
        <begin position="1"/>
        <end position="33"/>
    </location>
</feature>
<comment type="caution">
    <text evidence="2">The sequence shown here is derived from an EMBL/GenBank/DDBJ whole genome shotgun (WGS) entry which is preliminary data.</text>
</comment>
<keyword evidence="3" id="KW-1185">Reference proteome</keyword>
<dbReference type="EMBL" id="DUZY01000008">
    <property type="protein sequence ID" value="DAD46630.1"/>
    <property type="molecule type" value="Genomic_DNA"/>
</dbReference>